<keyword evidence="4" id="KW-0788">Thiol protease</keyword>
<dbReference type="PANTHER" id="PTHR10183:SF379">
    <property type="entry name" value="CALPAIN-5"/>
    <property type="match status" value="1"/>
</dbReference>
<evidence type="ECO:0000256" key="1">
    <source>
        <dbReference type="ARBA" id="ARBA00007623"/>
    </source>
</evidence>
<evidence type="ECO:0000256" key="4">
    <source>
        <dbReference type="ARBA" id="ARBA00022807"/>
    </source>
</evidence>
<accession>A0AAD1U6G0</accession>
<evidence type="ECO:0000313" key="9">
    <source>
        <dbReference type="Proteomes" id="UP001295684"/>
    </source>
</evidence>
<proteinExistence type="inferred from homology"/>
<dbReference type="PANTHER" id="PTHR10183">
    <property type="entry name" value="CALPAIN"/>
    <property type="match status" value="1"/>
</dbReference>
<dbReference type="InterPro" id="IPR038765">
    <property type="entry name" value="Papain-like_cys_pep_sf"/>
</dbReference>
<evidence type="ECO:0000313" key="8">
    <source>
        <dbReference type="EMBL" id="CAI2361357.1"/>
    </source>
</evidence>
<keyword evidence="3" id="KW-0378">Hydrolase</keyword>
<evidence type="ECO:0000256" key="3">
    <source>
        <dbReference type="ARBA" id="ARBA00022801"/>
    </source>
</evidence>
<dbReference type="InterPro" id="IPR001300">
    <property type="entry name" value="Peptidase_C2_calpain_cat"/>
</dbReference>
<comment type="caution">
    <text evidence="6">Lacks conserved residue(s) required for the propagation of feature annotation.</text>
</comment>
<name>A0AAD1U6G0_EUPCR</name>
<organism evidence="8 9">
    <name type="scientific">Euplotes crassus</name>
    <dbReference type="NCBI Taxonomy" id="5936"/>
    <lineage>
        <taxon>Eukaryota</taxon>
        <taxon>Sar</taxon>
        <taxon>Alveolata</taxon>
        <taxon>Ciliophora</taxon>
        <taxon>Intramacronucleata</taxon>
        <taxon>Spirotrichea</taxon>
        <taxon>Hypotrichia</taxon>
        <taxon>Euplotida</taxon>
        <taxon>Euplotidae</taxon>
        <taxon>Moneuplotes</taxon>
    </lineage>
</organism>
<dbReference type="EMBL" id="CAMPGE010002550">
    <property type="protein sequence ID" value="CAI2361357.1"/>
    <property type="molecule type" value="Genomic_DNA"/>
</dbReference>
<evidence type="ECO:0000256" key="2">
    <source>
        <dbReference type="ARBA" id="ARBA00022670"/>
    </source>
</evidence>
<dbReference type="Proteomes" id="UP001295684">
    <property type="component" value="Unassembled WGS sequence"/>
</dbReference>
<comment type="similarity">
    <text evidence="1">Belongs to the peptidase C2 family.</text>
</comment>
<evidence type="ECO:0000256" key="5">
    <source>
        <dbReference type="PIRSR" id="PIRSR622684-1"/>
    </source>
</evidence>
<feature type="domain" description="Calpain catalytic" evidence="7">
    <location>
        <begin position="51"/>
        <end position="209"/>
    </location>
</feature>
<dbReference type="AlphaFoldDB" id="A0AAD1U6G0"/>
<keyword evidence="9" id="KW-1185">Reference proteome</keyword>
<dbReference type="GO" id="GO:0004198">
    <property type="term" value="F:calcium-dependent cysteine-type endopeptidase activity"/>
    <property type="evidence" value="ECO:0007669"/>
    <property type="project" value="InterPro"/>
</dbReference>
<gene>
    <name evidence="8" type="ORF">ECRASSUSDP1_LOCUS2668</name>
</gene>
<dbReference type="InterPro" id="IPR022684">
    <property type="entry name" value="Calpain_cysteine_protease"/>
</dbReference>
<dbReference type="SUPFAM" id="SSF54001">
    <property type="entry name" value="Cysteine proteinases"/>
    <property type="match status" value="1"/>
</dbReference>
<feature type="active site" evidence="5">
    <location>
        <position position="81"/>
    </location>
</feature>
<protein>
    <recommendedName>
        <fullName evidence="7">Calpain catalytic domain-containing protein</fullName>
    </recommendedName>
</protein>
<reference evidence="8" key="1">
    <citation type="submission" date="2023-07" db="EMBL/GenBank/DDBJ databases">
        <authorList>
            <consortium name="AG Swart"/>
            <person name="Singh M."/>
            <person name="Singh A."/>
            <person name="Seah K."/>
            <person name="Emmerich C."/>
        </authorList>
    </citation>
    <scope>NUCLEOTIDE SEQUENCE</scope>
    <source>
        <strain evidence="8">DP1</strain>
    </source>
</reference>
<evidence type="ECO:0000256" key="6">
    <source>
        <dbReference type="PROSITE-ProRule" id="PRU00239"/>
    </source>
</evidence>
<evidence type="ECO:0000259" key="7">
    <source>
        <dbReference type="PROSITE" id="PS50203"/>
    </source>
</evidence>
<dbReference type="GO" id="GO:0006508">
    <property type="term" value="P:proteolysis"/>
    <property type="evidence" value="ECO:0007669"/>
    <property type="project" value="UniProtKB-KW"/>
</dbReference>
<sequence length="209" mass="24261">MKEDQNKNFKFWDFRPYYEQDIDPDDCDLEDSDLDNIETFDATIGVWKDKSWKSPSKLCHKFTVCNQPSPCDVEQGYLDNCYLIALLKSLAKYRPDLIEDLIITKKEHQDGLFEVCLYDHGQKKKFILSDLVPFNVENQCPLGAQKITRNIWPLLLEKAYAIYNQGYDAIQRSSSLIAMSILTQGGAKRIYVKKAYDKNPSSENRQILI</sequence>
<comment type="caution">
    <text evidence="8">The sequence shown here is derived from an EMBL/GenBank/DDBJ whole genome shotgun (WGS) entry which is preliminary data.</text>
</comment>
<keyword evidence="2" id="KW-0645">Protease</keyword>
<dbReference type="Pfam" id="PF00648">
    <property type="entry name" value="Peptidase_C2"/>
    <property type="match status" value="1"/>
</dbReference>
<dbReference type="PROSITE" id="PS50203">
    <property type="entry name" value="CALPAIN_CAT"/>
    <property type="match status" value="1"/>
</dbReference>